<dbReference type="AlphaFoldDB" id="A0A5C4IZ32"/>
<reference evidence="1 2" key="1">
    <citation type="submission" date="2019-05" db="EMBL/GenBank/DDBJ databases">
        <title>Draft genome sequence of Actinomadura sp. 14C53.</title>
        <authorList>
            <person name="Saricaoglu S."/>
            <person name="Isik K."/>
        </authorList>
    </citation>
    <scope>NUCLEOTIDE SEQUENCE [LARGE SCALE GENOMIC DNA]</scope>
    <source>
        <strain evidence="1 2">14C53</strain>
    </source>
</reference>
<dbReference type="EMBL" id="VCKW01000414">
    <property type="protein sequence ID" value="TMQ89007.1"/>
    <property type="molecule type" value="Genomic_DNA"/>
</dbReference>
<comment type="caution">
    <text evidence="1">The sequence shown here is derived from an EMBL/GenBank/DDBJ whole genome shotgun (WGS) entry which is preliminary data.</text>
</comment>
<sequence length="71" mass="7682">MLEGPTGVTSEAAAVRETASTCNRTLYALAQGEHDALGRFTQQRQDYRARLRSFTEAAGQVMGNQPPATEP</sequence>
<name>A0A5C4IZ32_9ACTN</name>
<gene>
    <name evidence="1" type="ORF">ETD83_39425</name>
</gene>
<dbReference type="RefSeq" id="WP_138650336.1">
    <property type="nucleotide sequence ID" value="NZ_VCKW01000414.1"/>
</dbReference>
<protein>
    <submittedName>
        <fullName evidence="1">Uncharacterized protein</fullName>
    </submittedName>
</protein>
<dbReference type="Proteomes" id="UP000309174">
    <property type="component" value="Unassembled WGS sequence"/>
</dbReference>
<accession>A0A5C4IZ32</accession>
<organism evidence="1 2">
    <name type="scientific">Actinomadura soli</name>
    <dbReference type="NCBI Taxonomy" id="2508997"/>
    <lineage>
        <taxon>Bacteria</taxon>
        <taxon>Bacillati</taxon>
        <taxon>Actinomycetota</taxon>
        <taxon>Actinomycetes</taxon>
        <taxon>Streptosporangiales</taxon>
        <taxon>Thermomonosporaceae</taxon>
        <taxon>Actinomadura</taxon>
    </lineage>
</organism>
<proteinExistence type="predicted"/>
<keyword evidence="2" id="KW-1185">Reference proteome</keyword>
<evidence type="ECO:0000313" key="2">
    <source>
        <dbReference type="Proteomes" id="UP000309174"/>
    </source>
</evidence>
<evidence type="ECO:0000313" key="1">
    <source>
        <dbReference type="EMBL" id="TMQ89007.1"/>
    </source>
</evidence>